<feature type="transmembrane region" description="Helical" evidence="2">
    <location>
        <begin position="12"/>
        <end position="33"/>
    </location>
</feature>
<keyword evidence="2" id="KW-0472">Membrane</keyword>
<accession>A0A8S9FKT8</accession>
<evidence type="ECO:0000256" key="1">
    <source>
        <dbReference type="SAM" id="MobiDB-lite"/>
    </source>
</evidence>
<proteinExistence type="predicted"/>
<protein>
    <submittedName>
        <fullName evidence="3">Uncharacterized protein</fullName>
    </submittedName>
</protein>
<organism evidence="3">
    <name type="scientific">Brassica cretica</name>
    <name type="common">Mustard</name>
    <dbReference type="NCBI Taxonomy" id="69181"/>
    <lineage>
        <taxon>Eukaryota</taxon>
        <taxon>Viridiplantae</taxon>
        <taxon>Streptophyta</taxon>
        <taxon>Embryophyta</taxon>
        <taxon>Tracheophyta</taxon>
        <taxon>Spermatophyta</taxon>
        <taxon>Magnoliopsida</taxon>
        <taxon>eudicotyledons</taxon>
        <taxon>Gunneridae</taxon>
        <taxon>Pentapetalae</taxon>
        <taxon>rosids</taxon>
        <taxon>malvids</taxon>
        <taxon>Brassicales</taxon>
        <taxon>Brassicaceae</taxon>
        <taxon>Brassiceae</taxon>
        <taxon>Brassica</taxon>
    </lineage>
</organism>
<evidence type="ECO:0000256" key="2">
    <source>
        <dbReference type="SAM" id="Phobius"/>
    </source>
</evidence>
<feature type="compositionally biased region" description="Pro residues" evidence="1">
    <location>
        <begin position="59"/>
        <end position="78"/>
    </location>
</feature>
<feature type="region of interest" description="Disordered" evidence="1">
    <location>
        <begin position="51"/>
        <end position="78"/>
    </location>
</feature>
<feature type="region of interest" description="Disordered" evidence="1">
    <location>
        <begin position="174"/>
        <end position="220"/>
    </location>
</feature>
<dbReference type="EMBL" id="QGKY02002305">
    <property type="protein sequence ID" value="KAF2532937.1"/>
    <property type="molecule type" value="Genomic_DNA"/>
</dbReference>
<comment type="caution">
    <text evidence="3">The sequence shown here is derived from an EMBL/GenBank/DDBJ whole genome shotgun (WGS) entry which is preliminary data.</text>
</comment>
<gene>
    <name evidence="3" type="ORF">F2Q70_00030918</name>
</gene>
<dbReference type="PANTHER" id="PTHR35094">
    <property type="entry name" value="LEUCINE-RICH REPEAT EXTENSIN-LIKE PROTEIN 2"/>
    <property type="match status" value="1"/>
</dbReference>
<reference evidence="3" key="1">
    <citation type="submission" date="2019-12" db="EMBL/GenBank/DDBJ databases">
        <title>Genome sequencing and annotation of Brassica cretica.</title>
        <authorList>
            <person name="Studholme D.J."/>
            <person name="Sarris P.F."/>
        </authorList>
    </citation>
    <scope>NUCLEOTIDE SEQUENCE</scope>
    <source>
        <strain evidence="3">PFS-102/07</strain>
        <tissue evidence="3">Leaf</tissue>
    </source>
</reference>
<evidence type="ECO:0000313" key="3">
    <source>
        <dbReference type="EMBL" id="KAF2532937.1"/>
    </source>
</evidence>
<dbReference type="AlphaFoldDB" id="A0A8S9FKT8"/>
<name>A0A8S9FKT8_BRACR</name>
<sequence length="220" mass="22627">MPGNYHSQGSNVAVIIFTVMITLLTCPIIINASSDSSPANMRKLDEVDPIKCSPSCIQNPPPPSPPPPSPPPPACPPPPALPPPPKKVSPNCPPPPPTNFLYITGPPGNLYPVDEQFGAAAGKSFTVVKLAGLIGFGVLGVPVPIPTSPVEAPVCIADHLSFREKLVRRQAKKKKVRAGAELPSPSALAVAPDHGTEGATPRDTGTFTGSAVPDASALPA</sequence>
<keyword evidence="2" id="KW-0812">Transmembrane</keyword>
<keyword evidence="2" id="KW-1133">Transmembrane helix</keyword>
<dbReference type="PANTHER" id="PTHR35094:SF9">
    <property type="entry name" value="GENOME ASSEMBLY, CHROMOSOME: A07"/>
    <property type="match status" value="1"/>
</dbReference>